<dbReference type="Pfam" id="PF02036">
    <property type="entry name" value="SCP2"/>
    <property type="match status" value="1"/>
</dbReference>
<evidence type="ECO:0000259" key="1">
    <source>
        <dbReference type="Pfam" id="PF02036"/>
    </source>
</evidence>
<feature type="domain" description="SCP2" evidence="1">
    <location>
        <begin position="18"/>
        <end position="108"/>
    </location>
</feature>
<dbReference type="SUPFAM" id="SSF55718">
    <property type="entry name" value="SCP-like"/>
    <property type="match status" value="1"/>
</dbReference>
<dbReference type="GO" id="GO:0005829">
    <property type="term" value="C:cytosol"/>
    <property type="evidence" value="ECO:0007669"/>
    <property type="project" value="TreeGrafter"/>
</dbReference>
<dbReference type="Gene3D" id="3.30.1050.10">
    <property type="entry name" value="SCP2 sterol-binding domain"/>
    <property type="match status" value="1"/>
</dbReference>
<protein>
    <submittedName>
        <fullName evidence="2">SCP-2 sterol transfer family protein</fullName>
    </submittedName>
</protein>
<evidence type="ECO:0000313" key="2">
    <source>
        <dbReference type="EMBL" id="SFS64864.1"/>
    </source>
</evidence>
<organism evidence="2 3">
    <name type="scientific">Marininema halotolerans</name>
    <dbReference type="NCBI Taxonomy" id="1155944"/>
    <lineage>
        <taxon>Bacteria</taxon>
        <taxon>Bacillati</taxon>
        <taxon>Bacillota</taxon>
        <taxon>Bacilli</taxon>
        <taxon>Bacillales</taxon>
        <taxon>Thermoactinomycetaceae</taxon>
        <taxon>Marininema</taxon>
    </lineage>
</organism>
<sequence>MAEMTTSRMFEVIESKLKEDPKPIEGMETTYRFNLSGDDGGVYELHLNNGLAEVKAGENGDANCTIEMSDQNFKEMLLGNLNATSAFMTGKLKVKGDLSKAMKLQSVLGKYDASSF</sequence>
<keyword evidence="3" id="KW-1185">Reference proteome</keyword>
<dbReference type="RefSeq" id="WP_217895875.1">
    <property type="nucleotide sequence ID" value="NZ_FPAA01000005.1"/>
</dbReference>
<proteinExistence type="predicted"/>
<reference evidence="3" key="1">
    <citation type="submission" date="2016-10" db="EMBL/GenBank/DDBJ databases">
        <authorList>
            <person name="Varghese N."/>
            <person name="Submissions S."/>
        </authorList>
    </citation>
    <scope>NUCLEOTIDE SEQUENCE [LARGE SCALE GENOMIC DNA]</scope>
    <source>
        <strain evidence="3">DSM 45789</strain>
    </source>
</reference>
<accession>A0A1I6RJN9</accession>
<dbReference type="EMBL" id="FPAA01000005">
    <property type="protein sequence ID" value="SFS64864.1"/>
    <property type="molecule type" value="Genomic_DNA"/>
</dbReference>
<dbReference type="PANTHER" id="PTHR10094">
    <property type="entry name" value="STEROL CARRIER PROTEIN 2 SCP-2 FAMILY PROTEIN"/>
    <property type="match status" value="1"/>
</dbReference>
<dbReference type="InterPro" id="IPR003033">
    <property type="entry name" value="SCP2_sterol-bd_dom"/>
</dbReference>
<name>A0A1I6RJN9_9BACL</name>
<dbReference type="PANTHER" id="PTHR10094:SF25">
    <property type="entry name" value="SCP2 STEROL-BINDING DOMAIN-CONTAINING PROTEIN 1"/>
    <property type="match status" value="1"/>
</dbReference>
<dbReference type="Proteomes" id="UP000198660">
    <property type="component" value="Unassembled WGS sequence"/>
</dbReference>
<gene>
    <name evidence="2" type="ORF">SAMN05444972_105137</name>
</gene>
<evidence type="ECO:0000313" key="3">
    <source>
        <dbReference type="Proteomes" id="UP000198660"/>
    </source>
</evidence>
<dbReference type="InterPro" id="IPR036527">
    <property type="entry name" value="SCP2_sterol-bd_dom_sf"/>
</dbReference>
<dbReference type="AlphaFoldDB" id="A0A1I6RJN9"/>